<evidence type="ECO:0000313" key="1">
    <source>
        <dbReference type="EMBL" id="PJE80971.1"/>
    </source>
</evidence>
<dbReference type="Gene3D" id="1.10.510.10">
    <property type="entry name" value="Transferase(Phosphotransferase) domain 1"/>
    <property type="match status" value="1"/>
</dbReference>
<sequence>MGLLRKEGDRTQCLSEQQFYQLREGAMVIEKDGYGEKVLHLPDSSFLKLFRQRHFFSISRIFPYSLRFIRNTIQLSERGIPTVTVKGYYRIPSIRRTAVQYQPLPGETLRKVFLSIDKPEEQTGLLQRVAHFVALLHRKGVYFRSLHMGNILVQPDGELGLIDIADMRCYRHSLSESFRLRNFRHMARYRSDAELLLKNSLFSATYASLTDLEADKIDHVMETTKSR</sequence>
<comment type="caution">
    <text evidence="1">The sequence shown here is derived from an EMBL/GenBank/DDBJ whole genome shotgun (WGS) entry which is preliminary data.</text>
</comment>
<evidence type="ECO:0008006" key="2">
    <source>
        <dbReference type="Google" id="ProtNLM"/>
    </source>
</evidence>
<organism evidence="1">
    <name type="scientific">invertebrate metagenome</name>
    <dbReference type="NCBI Taxonomy" id="1711999"/>
    <lineage>
        <taxon>unclassified sequences</taxon>
        <taxon>metagenomes</taxon>
        <taxon>organismal metagenomes</taxon>
    </lineage>
</organism>
<protein>
    <recommendedName>
        <fullName evidence="2">Toluene tolerance protein</fullName>
    </recommendedName>
</protein>
<dbReference type="AlphaFoldDB" id="A0A2H9TCJ1"/>
<dbReference type="EMBL" id="NSIT01000001">
    <property type="protein sequence ID" value="PJE80971.1"/>
    <property type="molecule type" value="Genomic_DNA"/>
</dbReference>
<gene>
    <name evidence="1" type="ORF">CI610_00024</name>
</gene>
<proteinExistence type="predicted"/>
<reference evidence="1" key="1">
    <citation type="journal article" date="2017" name="Appl. Environ. Microbiol.">
        <title>Molecular characterization of an Endozoicomonas-like organism causing infection in king scallop Pecten maximus L.</title>
        <authorList>
            <person name="Cano I."/>
            <person name="van Aerle R."/>
            <person name="Ross S."/>
            <person name="Verner-Jeffreys D.W."/>
            <person name="Paley R.K."/>
            <person name="Rimmer G."/>
            <person name="Ryder D."/>
            <person name="Hooper P."/>
            <person name="Stone D."/>
            <person name="Feist S.W."/>
        </authorList>
    </citation>
    <scope>NUCLEOTIDE SEQUENCE</scope>
</reference>
<dbReference type="Pfam" id="PF06293">
    <property type="entry name" value="Kdo"/>
    <property type="match status" value="1"/>
</dbReference>
<dbReference type="InterPro" id="IPR011009">
    <property type="entry name" value="Kinase-like_dom_sf"/>
</dbReference>
<accession>A0A2H9TCJ1</accession>
<dbReference type="SUPFAM" id="SSF56112">
    <property type="entry name" value="Protein kinase-like (PK-like)"/>
    <property type="match status" value="1"/>
</dbReference>
<name>A0A2H9TCJ1_9ZZZZ</name>